<dbReference type="AlphaFoldDB" id="A0A5J4T5F6"/>
<gene>
    <name evidence="1" type="ORF">EZS28_051773</name>
</gene>
<accession>A0A5J4T5F6</accession>
<reference evidence="1 2" key="1">
    <citation type="submission" date="2019-03" db="EMBL/GenBank/DDBJ databases">
        <title>Single cell metagenomics reveals metabolic interactions within the superorganism composed of flagellate Streblomastix strix and complex community of Bacteroidetes bacteria on its surface.</title>
        <authorList>
            <person name="Treitli S.C."/>
            <person name="Kolisko M."/>
            <person name="Husnik F."/>
            <person name="Keeling P."/>
            <person name="Hampl V."/>
        </authorList>
    </citation>
    <scope>NUCLEOTIDE SEQUENCE [LARGE SCALE GENOMIC DNA]</scope>
    <source>
        <strain evidence="1">ST1C</strain>
    </source>
</reference>
<evidence type="ECO:0000313" key="2">
    <source>
        <dbReference type="Proteomes" id="UP000324800"/>
    </source>
</evidence>
<organism evidence="1 2">
    <name type="scientific">Streblomastix strix</name>
    <dbReference type="NCBI Taxonomy" id="222440"/>
    <lineage>
        <taxon>Eukaryota</taxon>
        <taxon>Metamonada</taxon>
        <taxon>Preaxostyla</taxon>
        <taxon>Oxymonadida</taxon>
        <taxon>Streblomastigidae</taxon>
        <taxon>Streblomastix</taxon>
    </lineage>
</organism>
<proteinExistence type="predicted"/>
<dbReference type="Proteomes" id="UP000324800">
    <property type="component" value="Unassembled WGS sequence"/>
</dbReference>
<dbReference type="EMBL" id="SNRW01039459">
    <property type="protein sequence ID" value="KAA6352700.1"/>
    <property type="molecule type" value="Genomic_DNA"/>
</dbReference>
<protein>
    <submittedName>
        <fullName evidence="1">Uncharacterized protein</fullName>
    </submittedName>
</protein>
<feature type="non-terminal residue" evidence="1">
    <location>
        <position position="1"/>
    </location>
</feature>
<name>A0A5J4T5F6_9EUKA</name>
<comment type="caution">
    <text evidence="1">The sequence shown here is derived from an EMBL/GenBank/DDBJ whole genome shotgun (WGS) entry which is preliminary data.</text>
</comment>
<sequence length="212" mass="24775">VIYAQLEDDCAAILATQYIDGLLRNYIVLNNLTLGEAQKEEIKITGVHEFCHFMAILFAIMARSFDEARKRIMERLNNKVDQLKKNELDMLFSMLSKKEPPDYRTLELLTDSHFRLGFEGDVPDYIELFRHFMFSREIFELTFDEKKQIKFKKLFRTKDSKKIEEAVTLLSNSIETAAKEKSVPLIMAYHQVRRWVASYAQAFSNFSGILPV</sequence>
<evidence type="ECO:0000313" key="1">
    <source>
        <dbReference type="EMBL" id="KAA6352700.1"/>
    </source>
</evidence>